<evidence type="ECO:0000313" key="9">
    <source>
        <dbReference type="Proteomes" id="UP000312032"/>
    </source>
</evidence>
<feature type="transmembrane region" description="Helical" evidence="6">
    <location>
        <begin position="240"/>
        <end position="258"/>
    </location>
</feature>
<feature type="transmembrane region" description="Helical" evidence="6">
    <location>
        <begin position="605"/>
        <end position="626"/>
    </location>
</feature>
<dbReference type="Gene3D" id="1.20.1640.10">
    <property type="entry name" value="Multidrug efflux transporter AcrB transmembrane domain"/>
    <property type="match status" value="2"/>
</dbReference>
<evidence type="ECO:0000256" key="6">
    <source>
        <dbReference type="SAM" id="Phobius"/>
    </source>
</evidence>
<dbReference type="PROSITE" id="PS50156">
    <property type="entry name" value="SSD"/>
    <property type="match status" value="1"/>
</dbReference>
<keyword evidence="3 6" id="KW-0812">Transmembrane</keyword>
<keyword evidence="4 6" id="KW-1133">Transmembrane helix</keyword>
<feature type="transmembrane region" description="Helical" evidence="6">
    <location>
        <begin position="579"/>
        <end position="598"/>
    </location>
</feature>
<dbReference type="AlphaFoldDB" id="A0A5C4U6Q9"/>
<feature type="transmembrane region" description="Helical" evidence="6">
    <location>
        <begin position="264"/>
        <end position="286"/>
    </location>
</feature>
<gene>
    <name evidence="8" type="ORF">FHE74_00470</name>
</gene>
<dbReference type="PANTHER" id="PTHR33406:SF13">
    <property type="entry name" value="MEMBRANE PROTEIN YDFJ"/>
    <property type="match status" value="1"/>
</dbReference>
<evidence type="ECO:0000256" key="1">
    <source>
        <dbReference type="ARBA" id="ARBA00004651"/>
    </source>
</evidence>
<dbReference type="RefSeq" id="WP_139464457.1">
    <property type="nucleotide sequence ID" value="NZ_VDHJ01000001.1"/>
</dbReference>
<feature type="domain" description="SSD" evidence="7">
    <location>
        <begin position="249"/>
        <end position="383"/>
    </location>
</feature>
<evidence type="ECO:0000256" key="3">
    <source>
        <dbReference type="ARBA" id="ARBA00022692"/>
    </source>
</evidence>
<evidence type="ECO:0000256" key="2">
    <source>
        <dbReference type="ARBA" id="ARBA00022475"/>
    </source>
</evidence>
<feature type="transmembrane region" description="Helical" evidence="6">
    <location>
        <begin position="421"/>
        <end position="440"/>
    </location>
</feature>
<dbReference type="InterPro" id="IPR050545">
    <property type="entry name" value="Mycobact_MmpL"/>
</dbReference>
<dbReference type="SUPFAM" id="SSF82866">
    <property type="entry name" value="Multidrug efflux transporter AcrB transmembrane domain"/>
    <property type="match status" value="2"/>
</dbReference>
<evidence type="ECO:0000313" key="8">
    <source>
        <dbReference type="EMBL" id="TNM00459.1"/>
    </source>
</evidence>
<evidence type="ECO:0000256" key="5">
    <source>
        <dbReference type="ARBA" id="ARBA00023136"/>
    </source>
</evidence>
<feature type="transmembrane region" description="Helical" evidence="6">
    <location>
        <begin position="321"/>
        <end position="350"/>
    </location>
</feature>
<proteinExistence type="predicted"/>
<reference evidence="8 9" key="1">
    <citation type="submission" date="2019-06" db="EMBL/GenBank/DDBJ databases">
        <authorList>
            <person name="Li J."/>
        </authorList>
    </citation>
    <scope>NUCLEOTIDE SEQUENCE [LARGE SCALE GENOMIC DNA]</scope>
    <source>
        <strain evidence="8 9">LMG 28165</strain>
    </source>
</reference>
<keyword evidence="9" id="KW-1185">Reference proteome</keyword>
<dbReference type="InterPro" id="IPR004869">
    <property type="entry name" value="MMPL_dom"/>
</dbReference>
<sequence>MSTFLYRLGRLAYRRSWPFIAAWILVLAVVGGFSAAFATSPASSFSIPGLPAVETQDRMKELFPSAEDSVSAPSGSIVIRANEGTLRDPEVQHEVQAMLDEVKQTGALKNPDSIVDPATAAAGIEMKMRPQLEAQGMPPEEIAKDLASASPLSEDAKTGTVAVTFDAPTAQDVTTEQRQAVTDVLQNDHHHIQVAYNGNGFKDMAGPGGSSELIGLAVAAIVLLIAFGSLVAAGMPIISALIGVGLGSMGIMLTTAFTDQVTDMTPTLAVMIGLAVGIDYSLFIVARFRTELVRITNSQDLGPQEFSERVRSTDKQTRSHAMGLAAGTAGGSVVFAGLTVIIALAALSIINIPFLTAMALAAAGTVVIAVLVALTFLPALLGLWGKRAFSGRIPGPQVPDPENEKPTMGLRWVRRIRQHPALHLVAGVILLALLAIPAAHMRLAMPTDASEAPGTPARTAHEMVADGFGPGRTAPMIALVEMPDVPAQERPAVTAQAVHDFEAVEGVVNAQVVAMNDDSTAAQVLITPSTDAVDEATSNALQELRNNEAQFHDATGATYGITGATAVFDDMSDRLQDVLIPYIAIVLVLAFIVLMVVFRSIWVPLIAALGFGLSVAATFGVTVALFQEGWLGLISDPQPLISFLPIMLIGLVFGLAMDYQVFLVTRMREGYFHGKTAGNATANGFKHGARVVTSAALIMIAVFAAFIAQDMPFIRTMGFALASAVAIDAFIVRMTIIPATMYLLGDRAWAFPRFLQRIVPKVDIEGEKLAKEVPTT</sequence>
<dbReference type="EMBL" id="VDHJ01000001">
    <property type="protein sequence ID" value="TNM00459.1"/>
    <property type="molecule type" value="Genomic_DNA"/>
</dbReference>
<organism evidence="8 9">
    <name type="scientific">Corynebacterium tapiri</name>
    <dbReference type="NCBI Taxonomy" id="1448266"/>
    <lineage>
        <taxon>Bacteria</taxon>
        <taxon>Bacillati</taxon>
        <taxon>Actinomycetota</taxon>
        <taxon>Actinomycetes</taxon>
        <taxon>Mycobacteriales</taxon>
        <taxon>Corynebacteriaceae</taxon>
        <taxon>Corynebacterium</taxon>
    </lineage>
</organism>
<keyword evidence="5 6" id="KW-0472">Membrane</keyword>
<dbReference type="GO" id="GO:0005886">
    <property type="term" value="C:plasma membrane"/>
    <property type="evidence" value="ECO:0007669"/>
    <property type="project" value="UniProtKB-SubCell"/>
</dbReference>
<evidence type="ECO:0000256" key="4">
    <source>
        <dbReference type="ARBA" id="ARBA00022989"/>
    </source>
</evidence>
<accession>A0A5C4U6Q9</accession>
<dbReference type="OrthoDB" id="7051771at2"/>
<feature type="transmembrane region" description="Helical" evidence="6">
    <location>
        <begin position="213"/>
        <end position="233"/>
    </location>
</feature>
<feature type="transmembrane region" description="Helical" evidence="6">
    <location>
        <begin position="720"/>
        <end position="744"/>
    </location>
</feature>
<name>A0A5C4U6Q9_9CORY</name>
<comment type="subcellular location">
    <subcellularLocation>
        <location evidence="1">Cell membrane</location>
        <topology evidence="1">Multi-pass membrane protein</topology>
    </subcellularLocation>
</comment>
<feature type="transmembrane region" description="Helical" evidence="6">
    <location>
        <begin position="688"/>
        <end position="708"/>
    </location>
</feature>
<protein>
    <submittedName>
        <fullName evidence="8">MMPL family transporter</fullName>
    </submittedName>
</protein>
<feature type="transmembrane region" description="Helical" evidence="6">
    <location>
        <begin position="646"/>
        <end position="667"/>
    </location>
</feature>
<keyword evidence="2" id="KW-1003">Cell membrane</keyword>
<dbReference type="Pfam" id="PF03176">
    <property type="entry name" value="MMPL"/>
    <property type="match status" value="2"/>
</dbReference>
<evidence type="ECO:0000259" key="7">
    <source>
        <dbReference type="PROSITE" id="PS50156"/>
    </source>
</evidence>
<comment type="caution">
    <text evidence="8">The sequence shown here is derived from an EMBL/GenBank/DDBJ whole genome shotgun (WGS) entry which is preliminary data.</text>
</comment>
<dbReference type="PANTHER" id="PTHR33406">
    <property type="entry name" value="MEMBRANE PROTEIN MJ1562-RELATED"/>
    <property type="match status" value="1"/>
</dbReference>
<feature type="transmembrane region" description="Helical" evidence="6">
    <location>
        <begin position="356"/>
        <end position="384"/>
    </location>
</feature>
<dbReference type="Proteomes" id="UP000312032">
    <property type="component" value="Unassembled WGS sequence"/>
</dbReference>
<dbReference type="InterPro" id="IPR000731">
    <property type="entry name" value="SSD"/>
</dbReference>